<name>A0A1D1UU25_RAMVA</name>
<proteinExistence type="predicted"/>
<organism evidence="1 2">
    <name type="scientific">Ramazzottius varieornatus</name>
    <name type="common">Water bear</name>
    <name type="synonym">Tardigrade</name>
    <dbReference type="NCBI Taxonomy" id="947166"/>
    <lineage>
        <taxon>Eukaryota</taxon>
        <taxon>Metazoa</taxon>
        <taxon>Ecdysozoa</taxon>
        <taxon>Tardigrada</taxon>
        <taxon>Eutardigrada</taxon>
        <taxon>Parachela</taxon>
        <taxon>Hypsibioidea</taxon>
        <taxon>Ramazzottiidae</taxon>
        <taxon>Ramazzottius</taxon>
    </lineage>
</organism>
<evidence type="ECO:0000313" key="2">
    <source>
        <dbReference type="Proteomes" id="UP000186922"/>
    </source>
</evidence>
<dbReference type="Proteomes" id="UP000186922">
    <property type="component" value="Unassembled WGS sequence"/>
</dbReference>
<dbReference type="EMBL" id="BDGG01000001">
    <property type="protein sequence ID" value="GAU90757.1"/>
    <property type="molecule type" value="Genomic_DNA"/>
</dbReference>
<keyword evidence="2" id="KW-1185">Reference proteome</keyword>
<evidence type="ECO:0000313" key="1">
    <source>
        <dbReference type="EMBL" id="GAU90757.1"/>
    </source>
</evidence>
<gene>
    <name evidence="1" type="primary">RvY_03131-1</name>
    <name evidence="1" type="synonym">RvY_03131.1</name>
    <name evidence="1" type="ORF">RvY_03131</name>
</gene>
<accession>A0A1D1UU25</accession>
<comment type="caution">
    <text evidence="1">The sequence shown here is derived from an EMBL/GenBank/DDBJ whole genome shotgun (WGS) entry which is preliminary data.</text>
</comment>
<reference evidence="1 2" key="1">
    <citation type="journal article" date="2016" name="Nat. Commun.">
        <title>Extremotolerant tardigrade genome and improved radiotolerance of human cultured cells by tardigrade-unique protein.</title>
        <authorList>
            <person name="Hashimoto T."/>
            <person name="Horikawa D.D."/>
            <person name="Saito Y."/>
            <person name="Kuwahara H."/>
            <person name="Kozuka-Hata H."/>
            <person name="Shin-I T."/>
            <person name="Minakuchi Y."/>
            <person name="Ohishi K."/>
            <person name="Motoyama A."/>
            <person name="Aizu T."/>
            <person name="Enomoto A."/>
            <person name="Kondo K."/>
            <person name="Tanaka S."/>
            <person name="Hara Y."/>
            <person name="Koshikawa S."/>
            <person name="Sagara H."/>
            <person name="Miura T."/>
            <person name="Yokobori S."/>
            <person name="Miyagawa K."/>
            <person name="Suzuki Y."/>
            <person name="Kubo T."/>
            <person name="Oyama M."/>
            <person name="Kohara Y."/>
            <person name="Fujiyama A."/>
            <person name="Arakawa K."/>
            <person name="Katayama T."/>
            <person name="Toyoda A."/>
            <person name="Kunieda T."/>
        </authorList>
    </citation>
    <scope>NUCLEOTIDE SEQUENCE [LARGE SCALE GENOMIC DNA]</scope>
    <source>
        <strain evidence="1 2">YOKOZUNA-1</strain>
    </source>
</reference>
<dbReference type="AlphaFoldDB" id="A0A1D1UU25"/>
<sequence length="107" mass="12103">MDKDEKIALKKHIRDSLEGIVIRLAGSDYHVNVWVVWSDVMDGLGMPLIGTDVLNGQDLLLDFKTGELVGRNNVRVPCFEEEYGTNGQRKSVVKVNTEEVSHHRRTL</sequence>
<protein>
    <submittedName>
        <fullName evidence="1">Uncharacterized protein</fullName>
    </submittedName>
</protein>